<dbReference type="InParanoid" id="A0A286U830"/>
<feature type="transmembrane region" description="Helical" evidence="2">
    <location>
        <begin position="92"/>
        <end position="112"/>
    </location>
</feature>
<dbReference type="OrthoDB" id="3264830at2759"/>
<dbReference type="Proteomes" id="UP000217199">
    <property type="component" value="Unassembled WGS sequence"/>
</dbReference>
<protein>
    <submittedName>
        <fullName evidence="3">Uncharacterized protein</fullName>
    </submittedName>
</protein>
<keyword evidence="2" id="KW-0472">Membrane</keyword>
<name>A0A286U830_9AGAM</name>
<evidence type="ECO:0000256" key="2">
    <source>
        <dbReference type="SAM" id="Phobius"/>
    </source>
</evidence>
<evidence type="ECO:0000313" key="4">
    <source>
        <dbReference type="Proteomes" id="UP000217199"/>
    </source>
</evidence>
<evidence type="ECO:0000256" key="1">
    <source>
        <dbReference type="SAM" id="MobiDB-lite"/>
    </source>
</evidence>
<dbReference type="AlphaFoldDB" id="A0A286U830"/>
<keyword evidence="2" id="KW-0812">Transmembrane</keyword>
<gene>
    <name evidence="3" type="ORF">PNOK_0858000</name>
</gene>
<feature type="region of interest" description="Disordered" evidence="1">
    <location>
        <begin position="37"/>
        <end position="61"/>
    </location>
</feature>
<feature type="compositionally biased region" description="Low complexity" evidence="1">
    <location>
        <begin position="121"/>
        <end position="136"/>
    </location>
</feature>
<evidence type="ECO:0000313" key="3">
    <source>
        <dbReference type="EMBL" id="PAV15722.1"/>
    </source>
</evidence>
<proteinExistence type="predicted"/>
<comment type="caution">
    <text evidence="3">The sequence shown here is derived from an EMBL/GenBank/DDBJ whole genome shotgun (WGS) entry which is preliminary data.</text>
</comment>
<feature type="compositionally biased region" description="Polar residues" evidence="1">
    <location>
        <begin position="179"/>
        <end position="189"/>
    </location>
</feature>
<sequence>MSNGASYDKALLDDAPEVTPQQRQRFYDTDLLYNDVSREREATNGSNPGGIPAASRSNTDIEAGRVNQTKEYSQLPPSTPVKQPWYKTRNGIIAIVVIALVVVGAVVGGAVGGTQAKKKSPSPNSDDTTTPQSSDSVLSASIPVTTTQAQTAGIGTDSSSTTLTGSGLGLNISPGGGNPTLTADTAQAT</sequence>
<feature type="compositionally biased region" description="Low complexity" evidence="1">
    <location>
        <begin position="145"/>
        <end position="165"/>
    </location>
</feature>
<keyword evidence="2" id="KW-1133">Transmembrane helix</keyword>
<keyword evidence="4" id="KW-1185">Reference proteome</keyword>
<organism evidence="3 4">
    <name type="scientific">Pyrrhoderma noxium</name>
    <dbReference type="NCBI Taxonomy" id="2282107"/>
    <lineage>
        <taxon>Eukaryota</taxon>
        <taxon>Fungi</taxon>
        <taxon>Dikarya</taxon>
        <taxon>Basidiomycota</taxon>
        <taxon>Agaricomycotina</taxon>
        <taxon>Agaricomycetes</taxon>
        <taxon>Hymenochaetales</taxon>
        <taxon>Hymenochaetaceae</taxon>
        <taxon>Pyrrhoderma</taxon>
    </lineage>
</organism>
<feature type="region of interest" description="Disordered" evidence="1">
    <location>
        <begin position="112"/>
        <end position="189"/>
    </location>
</feature>
<reference evidence="3 4" key="1">
    <citation type="journal article" date="2017" name="Mol. Ecol.">
        <title>Comparative and population genomic landscape of Phellinus noxius: A hypervariable fungus causing root rot in trees.</title>
        <authorList>
            <person name="Chung C.L."/>
            <person name="Lee T.J."/>
            <person name="Akiba M."/>
            <person name="Lee H.H."/>
            <person name="Kuo T.H."/>
            <person name="Liu D."/>
            <person name="Ke H.M."/>
            <person name="Yokoi T."/>
            <person name="Roa M.B."/>
            <person name="Lu M.J."/>
            <person name="Chang Y.Y."/>
            <person name="Ann P.J."/>
            <person name="Tsai J.N."/>
            <person name="Chen C.Y."/>
            <person name="Tzean S.S."/>
            <person name="Ota Y."/>
            <person name="Hattori T."/>
            <person name="Sahashi N."/>
            <person name="Liou R.F."/>
            <person name="Kikuchi T."/>
            <person name="Tsai I.J."/>
        </authorList>
    </citation>
    <scope>NUCLEOTIDE SEQUENCE [LARGE SCALE GENOMIC DNA]</scope>
    <source>
        <strain evidence="3 4">FFPRI411160</strain>
    </source>
</reference>
<dbReference type="EMBL" id="NBII01000009">
    <property type="protein sequence ID" value="PAV15722.1"/>
    <property type="molecule type" value="Genomic_DNA"/>
</dbReference>
<accession>A0A286U830</accession>